<keyword evidence="6" id="KW-0808">Transferase</keyword>
<evidence type="ECO:0000256" key="12">
    <source>
        <dbReference type="ARBA" id="ARBA00023242"/>
    </source>
</evidence>
<keyword evidence="11" id="KW-0067">ATP-binding</keyword>
<dbReference type="Gene3D" id="3.30.200.20">
    <property type="entry name" value="Phosphorylase Kinase, domain 1"/>
    <property type="match status" value="1"/>
</dbReference>
<feature type="domain" description="Protein kinase" evidence="20">
    <location>
        <begin position="1"/>
        <end position="228"/>
    </location>
</feature>
<dbReference type="GO" id="GO:0005634">
    <property type="term" value="C:nucleus"/>
    <property type="evidence" value="ECO:0007669"/>
    <property type="project" value="UniProtKB-SubCell"/>
</dbReference>
<comment type="subcellular location">
    <subcellularLocation>
        <location evidence="1">Nucleus</location>
    </subcellularLocation>
</comment>
<keyword evidence="12" id="KW-0539">Nucleus</keyword>
<dbReference type="InterPro" id="IPR000719">
    <property type="entry name" value="Prot_kinase_dom"/>
</dbReference>
<evidence type="ECO:0000313" key="21">
    <source>
        <dbReference type="EMBL" id="JAP81630.1"/>
    </source>
</evidence>
<sequence>MMDAFDAVLFKQGAEAKVYKGLYFGKPAIFKERFEKKYRHPDLDRLLTLERMRAEARALRKARAVGVPVPPVYFIDLTSRIIVTGHIENAETVREKIISLQSEEPSCRAESLQFLMDKIGEVVALMHKNHIVHGDLTTSNLMVQRREEASPLIYVIDFGLSFTSETVEDKGVDLYVLERAFLSAHPGIEVFFPRLLDSYSRNYPQKAANVRKKFEEVKQRGRKRTMVG</sequence>
<evidence type="ECO:0000256" key="16">
    <source>
        <dbReference type="ARBA" id="ARBA00062157"/>
    </source>
</evidence>
<evidence type="ECO:0000256" key="6">
    <source>
        <dbReference type="ARBA" id="ARBA00022679"/>
    </source>
</evidence>
<evidence type="ECO:0000256" key="8">
    <source>
        <dbReference type="ARBA" id="ARBA00022741"/>
    </source>
</evidence>
<evidence type="ECO:0000256" key="4">
    <source>
        <dbReference type="ARBA" id="ARBA00022527"/>
    </source>
</evidence>
<dbReference type="PANTHER" id="PTHR12209:SF0">
    <property type="entry name" value="EKC_KEOPS COMPLEX SUBUNIT TP53RK"/>
    <property type="match status" value="1"/>
</dbReference>
<dbReference type="Pfam" id="PF06293">
    <property type="entry name" value="Kdo"/>
    <property type="match status" value="1"/>
</dbReference>
<evidence type="ECO:0000256" key="1">
    <source>
        <dbReference type="ARBA" id="ARBA00004123"/>
    </source>
</evidence>
<dbReference type="GO" id="GO:0000408">
    <property type="term" value="C:EKC/KEOPS complex"/>
    <property type="evidence" value="ECO:0007669"/>
    <property type="project" value="UniProtKB-ARBA"/>
</dbReference>
<keyword evidence="10" id="KW-0378">Hydrolase</keyword>
<comment type="catalytic activity">
    <reaction evidence="14">
        <text>L-seryl-[protein] + ATP = O-phospho-L-seryl-[protein] + ADP + H(+)</text>
        <dbReference type="Rhea" id="RHEA:17989"/>
        <dbReference type="Rhea" id="RHEA-COMP:9863"/>
        <dbReference type="Rhea" id="RHEA-COMP:11604"/>
        <dbReference type="ChEBI" id="CHEBI:15378"/>
        <dbReference type="ChEBI" id="CHEBI:29999"/>
        <dbReference type="ChEBI" id="CHEBI:30616"/>
        <dbReference type="ChEBI" id="CHEBI:83421"/>
        <dbReference type="ChEBI" id="CHEBI:456216"/>
        <dbReference type="EC" id="2.7.11.1"/>
    </reaction>
</comment>
<organism evidence="21">
    <name type="scientific">Rhipicephalus appendiculatus</name>
    <name type="common">Brown ear tick</name>
    <dbReference type="NCBI Taxonomy" id="34631"/>
    <lineage>
        <taxon>Eukaryota</taxon>
        <taxon>Metazoa</taxon>
        <taxon>Ecdysozoa</taxon>
        <taxon>Arthropoda</taxon>
        <taxon>Chelicerata</taxon>
        <taxon>Arachnida</taxon>
        <taxon>Acari</taxon>
        <taxon>Parasitiformes</taxon>
        <taxon>Ixodida</taxon>
        <taxon>Ixodoidea</taxon>
        <taxon>Ixodidae</taxon>
        <taxon>Rhipicephalinae</taxon>
        <taxon>Rhipicephalus</taxon>
        <taxon>Rhipicephalus</taxon>
    </lineage>
</organism>
<accession>A0A131YT27</accession>
<keyword evidence="4 21" id="KW-0723">Serine/threonine-protein kinase</keyword>
<dbReference type="SUPFAM" id="SSF56112">
    <property type="entry name" value="Protein kinase-like (PK-like)"/>
    <property type="match status" value="1"/>
</dbReference>
<evidence type="ECO:0000256" key="19">
    <source>
        <dbReference type="ARBA" id="ARBA00081359"/>
    </source>
</evidence>
<dbReference type="EMBL" id="GEDV01006927">
    <property type="protein sequence ID" value="JAP81630.1"/>
    <property type="molecule type" value="Transcribed_RNA"/>
</dbReference>
<evidence type="ECO:0000259" key="20">
    <source>
        <dbReference type="PROSITE" id="PS50011"/>
    </source>
</evidence>
<dbReference type="NCBIfam" id="TIGR03724">
    <property type="entry name" value="arch_bud32"/>
    <property type="match status" value="1"/>
</dbReference>
<evidence type="ECO:0000256" key="9">
    <source>
        <dbReference type="ARBA" id="ARBA00022777"/>
    </source>
</evidence>
<dbReference type="GO" id="GO:0070525">
    <property type="term" value="P:tRNA threonylcarbamoyladenosine metabolic process"/>
    <property type="evidence" value="ECO:0007669"/>
    <property type="project" value="TreeGrafter"/>
</dbReference>
<evidence type="ECO:0000256" key="17">
    <source>
        <dbReference type="ARBA" id="ARBA00079584"/>
    </source>
</evidence>
<dbReference type="Gene3D" id="1.10.510.10">
    <property type="entry name" value="Transferase(Phosphotransferase) domain 1"/>
    <property type="match status" value="1"/>
</dbReference>
<dbReference type="PANTHER" id="PTHR12209">
    <property type="entry name" value="NON-SPECIFIC SERINE/THREONINE PROTEIN KINASE"/>
    <property type="match status" value="1"/>
</dbReference>
<dbReference type="InterPro" id="IPR011009">
    <property type="entry name" value="Kinase-like_dom_sf"/>
</dbReference>
<dbReference type="InterPro" id="IPR022495">
    <property type="entry name" value="Bud32"/>
</dbReference>
<evidence type="ECO:0000256" key="2">
    <source>
        <dbReference type="ARBA" id="ARBA00010630"/>
    </source>
</evidence>
<dbReference type="EC" id="2.7.11.1" evidence="3"/>
<dbReference type="GO" id="GO:0005524">
    <property type="term" value="F:ATP binding"/>
    <property type="evidence" value="ECO:0007669"/>
    <property type="project" value="UniProtKB-KW"/>
</dbReference>
<evidence type="ECO:0000256" key="10">
    <source>
        <dbReference type="ARBA" id="ARBA00022801"/>
    </source>
</evidence>
<dbReference type="GO" id="GO:0004674">
    <property type="term" value="F:protein serine/threonine kinase activity"/>
    <property type="evidence" value="ECO:0007669"/>
    <property type="project" value="UniProtKB-KW"/>
</dbReference>
<evidence type="ECO:0000256" key="7">
    <source>
        <dbReference type="ARBA" id="ARBA00022694"/>
    </source>
</evidence>
<comment type="similarity">
    <text evidence="2">Belongs to the protein kinase superfamily. BUD32 family.</text>
</comment>
<dbReference type="PROSITE" id="PS00109">
    <property type="entry name" value="PROTEIN_KINASE_TYR"/>
    <property type="match status" value="1"/>
</dbReference>
<dbReference type="GO" id="GO:0005829">
    <property type="term" value="C:cytosol"/>
    <property type="evidence" value="ECO:0007669"/>
    <property type="project" value="TreeGrafter"/>
</dbReference>
<evidence type="ECO:0000256" key="14">
    <source>
        <dbReference type="ARBA" id="ARBA00048679"/>
    </source>
</evidence>
<dbReference type="FunFam" id="1.10.510.10:FF:000323">
    <property type="entry name" value="TP53-regulating kinase, putative"/>
    <property type="match status" value="1"/>
</dbReference>
<name>A0A131YT27_RHIAP</name>
<evidence type="ECO:0000256" key="11">
    <source>
        <dbReference type="ARBA" id="ARBA00022840"/>
    </source>
</evidence>
<dbReference type="GO" id="GO:0008033">
    <property type="term" value="P:tRNA processing"/>
    <property type="evidence" value="ECO:0007669"/>
    <property type="project" value="UniProtKB-KW"/>
</dbReference>
<evidence type="ECO:0000256" key="13">
    <source>
        <dbReference type="ARBA" id="ARBA00047899"/>
    </source>
</evidence>
<protein>
    <recommendedName>
        <fullName evidence="3">non-specific serine/threonine protein kinase</fullName>
        <ecNumber evidence="3">2.7.11.1</ecNumber>
    </recommendedName>
    <alternativeName>
        <fullName evidence="17">Nori-2</fullName>
    </alternativeName>
    <alternativeName>
        <fullName evidence="18">TP53-regulating kinase</fullName>
    </alternativeName>
    <alternativeName>
        <fullName evidence="19">p53-related protein kinase</fullName>
    </alternativeName>
</protein>
<dbReference type="PROSITE" id="PS50011">
    <property type="entry name" value="PROTEIN_KINASE_DOM"/>
    <property type="match status" value="1"/>
</dbReference>
<evidence type="ECO:0000256" key="5">
    <source>
        <dbReference type="ARBA" id="ARBA00022553"/>
    </source>
</evidence>
<keyword evidence="9 21" id="KW-0418">Kinase</keyword>
<reference evidence="21" key="1">
    <citation type="journal article" date="2016" name="Ticks Tick Borne Dis.">
        <title>De novo assembly and annotation of the salivary gland transcriptome of Rhipicephalus appendiculatus male and female ticks during blood feeding.</title>
        <authorList>
            <person name="de Castro M.H."/>
            <person name="de Klerk D."/>
            <person name="Pienaar R."/>
            <person name="Latif A.A."/>
            <person name="Rees D.J."/>
            <person name="Mans B.J."/>
        </authorList>
    </citation>
    <scope>NUCLEOTIDE SEQUENCE</scope>
    <source>
        <tissue evidence="21">Salivary glands</tissue>
    </source>
</reference>
<proteinExistence type="inferred from homology"/>
<dbReference type="AlphaFoldDB" id="A0A131YT27"/>
<keyword evidence="5" id="KW-0597">Phosphoprotein</keyword>
<comment type="catalytic activity">
    <reaction evidence="13">
        <text>L-threonyl-[protein] + ATP = O-phospho-L-threonyl-[protein] + ADP + H(+)</text>
        <dbReference type="Rhea" id="RHEA:46608"/>
        <dbReference type="Rhea" id="RHEA-COMP:11060"/>
        <dbReference type="Rhea" id="RHEA-COMP:11605"/>
        <dbReference type="ChEBI" id="CHEBI:15378"/>
        <dbReference type="ChEBI" id="CHEBI:30013"/>
        <dbReference type="ChEBI" id="CHEBI:30616"/>
        <dbReference type="ChEBI" id="CHEBI:61977"/>
        <dbReference type="ChEBI" id="CHEBI:456216"/>
        <dbReference type="EC" id="2.7.11.1"/>
    </reaction>
</comment>
<dbReference type="InterPro" id="IPR008266">
    <property type="entry name" value="Tyr_kinase_AS"/>
</dbReference>
<comment type="function">
    <text evidence="15">Component of the EKC/KEOPS complex that is required for the formation of a threonylcarbamoyl group on adenosine at position 37 (t(6)A37) in tRNAs that read codons beginning with adenine. The complex is probably involved in the transfer of the threonylcarbamoyl moiety of threonylcarbamoyl-AMP (TC-AMP) to the N6 group of A37. TP53RK has ATPase activity in the context of the EKC/KEOPS complex and likely plays a supporting role to the catalytic subunit OSGEP. Atypical protein kinase that phosphorylates 'Ser-15' of p53/TP53 protein and may therefore participate in its activation.</text>
</comment>
<comment type="subunit">
    <text evidence="16">Component of the EKC/KEOPS complex composed of at least GON7, TP53RK, TPRKB, OSGEP and LAGE3; the whole complex dimerizes.</text>
</comment>
<evidence type="ECO:0000256" key="15">
    <source>
        <dbReference type="ARBA" id="ARBA00056624"/>
    </source>
</evidence>
<keyword evidence="7" id="KW-0819">tRNA processing</keyword>
<evidence type="ECO:0000256" key="3">
    <source>
        <dbReference type="ARBA" id="ARBA00012513"/>
    </source>
</evidence>
<dbReference type="GO" id="GO:0016787">
    <property type="term" value="F:hydrolase activity"/>
    <property type="evidence" value="ECO:0007669"/>
    <property type="project" value="UniProtKB-KW"/>
</dbReference>
<keyword evidence="8" id="KW-0547">Nucleotide-binding</keyword>
<dbReference type="FunFam" id="3.30.200.20:FF:000201">
    <property type="entry name" value="TP53-regulating kinase isoform X1"/>
    <property type="match status" value="1"/>
</dbReference>
<evidence type="ECO:0000256" key="18">
    <source>
        <dbReference type="ARBA" id="ARBA00080585"/>
    </source>
</evidence>